<proteinExistence type="predicted"/>
<gene>
    <name evidence="5" type="ORF">IWA51_00350</name>
</gene>
<dbReference type="PROSITE" id="PS50111">
    <property type="entry name" value="CHEMOTAXIS_TRANSDUC_2"/>
    <property type="match status" value="1"/>
</dbReference>
<dbReference type="Pfam" id="PF00015">
    <property type="entry name" value="MCPsignal"/>
    <property type="match status" value="1"/>
</dbReference>
<dbReference type="RefSeq" id="WP_198442711.1">
    <property type="nucleotide sequence ID" value="NZ_CBCSHE010000024.1"/>
</dbReference>
<evidence type="ECO:0000313" key="6">
    <source>
        <dbReference type="Proteomes" id="UP000595224"/>
    </source>
</evidence>
<sequence length="602" mass="67122">MKNKQSSFEKEILLAGIIPNLLSSVFIYFYSIFVLQTNLKTIFIFFFVALALIAVAQIIFAPLTNIFLSRKLSQKIEVWKKGGMTCEERTSLFKEIQSYPFKKQLETFVYFFVCSIILALAYKLILKLDLLSNLISIFGCLFGTYIACILALSFSVKICSRYAEQIVSQGIDDNEVQQKKIFGLTFGKSIVMYVILPIVICTALFVVTFILYYLKSFSYEKIGSADLWSQVSVAKKKMSLTSNQFIRIAVLIVVNSCALSVLVFSFFKRISDESKLIQTSMTRIIENDIFTVDLIPTDVSNEIYYNMYLVNRVIIMFRSVLDRVREIGANISSPVQLLTETANETASTSLEQSTGVKEILATMEDNDAQTRGIVAKISDVTKISERTTANVETGFATLKENLNKMNEITQANVATINGIKALGEKIESIWEIVNIINDIADQTRIIAFNAELEASEAGDAGKNFHIVANEVRRLAAGITDSVAQIRERITEIQHSSDNLIITSESGTEKIREGCELTENLESKFSDIKSSSEITAESAADIQNIIQQQSAAFDQIVATIRQISAGIENFSASTSTVNAATDRLKIAADRLENLHREVISAEK</sequence>
<dbReference type="GO" id="GO:0016020">
    <property type="term" value="C:membrane"/>
    <property type="evidence" value="ECO:0007669"/>
    <property type="project" value="InterPro"/>
</dbReference>
<keyword evidence="3" id="KW-0472">Membrane</keyword>
<evidence type="ECO:0000256" key="1">
    <source>
        <dbReference type="ARBA" id="ARBA00023224"/>
    </source>
</evidence>
<keyword evidence="3" id="KW-0812">Transmembrane</keyword>
<dbReference type="InterPro" id="IPR004089">
    <property type="entry name" value="MCPsignal_dom"/>
</dbReference>
<feature type="transmembrane region" description="Helical" evidence="3">
    <location>
        <begin position="12"/>
        <end position="30"/>
    </location>
</feature>
<feature type="transmembrane region" description="Helical" evidence="3">
    <location>
        <begin position="245"/>
        <end position="267"/>
    </location>
</feature>
<dbReference type="PANTHER" id="PTHR32089">
    <property type="entry name" value="METHYL-ACCEPTING CHEMOTAXIS PROTEIN MCPB"/>
    <property type="match status" value="1"/>
</dbReference>
<name>A0A7T3V5H2_9SPIR</name>
<evidence type="ECO:0000313" key="5">
    <source>
        <dbReference type="EMBL" id="QQA01119.1"/>
    </source>
</evidence>
<organism evidence="5 6">
    <name type="scientific">Treponema peruense</name>
    <dbReference type="NCBI Taxonomy" id="2787628"/>
    <lineage>
        <taxon>Bacteria</taxon>
        <taxon>Pseudomonadati</taxon>
        <taxon>Spirochaetota</taxon>
        <taxon>Spirochaetia</taxon>
        <taxon>Spirochaetales</taxon>
        <taxon>Treponemataceae</taxon>
        <taxon>Treponema</taxon>
    </lineage>
</organism>
<evidence type="ECO:0000259" key="4">
    <source>
        <dbReference type="PROSITE" id="PS50111"/>
    </source>
</evidence>
<dbReference type="SMART" id="SM00283">
    <property type="entry name" value="MA"/>
    <property type="match status" value="1"/>
</dbReference>
<evidence type="ECO:0000256" key="3">
    <source>
        <dbReference type="SAM" id="Phobius"/>
    </source>
</evidence>
<protein>
    <recommendedName>
        <fullName evidence="4">Methyl-accepting transducer domain-containing protein</fullName>
    </recommendedName>
</protein>
<dbReference type="Gene3D" id="1.10.287.950">
    <property type="entry name" value="Methyl-accepting chemotaxis protein"/>
    <property type="match status" value="1"/>
</dbReference>
<feature type="domain" description="Methyl-accepting transducer" evidence="4">
    <location>
        <begin position="327"/>
        <end position="563"/>
    </location>
</feature>
<accession>A0A7T3V5H2</accession>
<feature type="transmembrane region" description="Helical" evidence="3">
    <location>
        <begin position="190"/>
        <end position="214"/>
    </location>
</feature>
<reference evidence="5 6" key="1">
    <citation type="submission" date="2020-11" db="EMBL/GenBank/DDBJ databases">
        <title>Treponema Peruensis nv. sp., first commensal Treponema isolated from human feces.</title>
        <authorList>
            <person name="Belkhou C."/>
            <person name="Raes J."/>
        </authorList>
    </citation>
    <scope>NUCLEOTIDE SEQUENCE [LARGE SCALE GENOMIC DNA]</scope>
    <source>
        <strain evidence="5 6">RCC2812</strain>
    </source>
</reference>
<keyword evidence="6" id="KW-1185">Reference proteome</keyword>
<keyword evidence="1 2" id="KW-0807">Transducer</keyword>
<feature type="transmembrane region" description="Helical" evidence="3">
    <location>
        <begin position="131"/>
        <end position="152"/>
    </location>
</feature>
<dbReference type="AlphaFoldDB" id="A0A7T3V5H2"/>
<dbReference type="SUPFAM" id="SSF58104">
    <property type="entry name" value="Methyl-accepting chemotaxis protein (MCP) signaling domain"/>
    <property type="match status" value="1"/>
</dbReference>
<dbReference type="Proteomes" id="UP000595224">
    <property type="component" value="Chromosome"/>
</dbReference>
<feature type="transmembrane region" description="Helical" evidence="3">
    <location>
        <begin position="42"/>
        <end position="68"/>
    </location>
</feature>
<dbReference type="KEGG" id="tper:IWA51_00350"/>
<keyword evidence="3" id="KW-1133">Transmembrane helix</keyword>
<evidence type="ECO:0000256" key="2">
    <source>
        <dbReference type="PROSITE-ProRule" id="PRU00284"/>
    </source>
</evidence>
<feature type="transmembrane region" description="Helical" evidence="3">
    <location>
        <begin position="107"/>
        <end position="125"/>
    </location>
</feature>
<dbReference type="EMBL" id="CP064936">
    <property type="protein sequence ID" value="QQA01119.1"/>
    <property type="molecule type" value="Genomic_DNA"/>
</dbReference>
<dbReference type="GO" id="GO:0007165">
    <property type="term" value="P:signal transduction"/>
    <property type="evidence" value="ECO:0007669"/>
    <property type="project" value="UniProtKB-KW"/>
</dbReference>
<dbReference type="PANTHER" id="PTHR32089:SF112">
    <property type="entry name" value="LYSOZYME-LIKE PROTEIN-RELATED"/>
    <property type="match status" value="1"/>
</dbReference>